<comment type="caution">
    <text evidence="4">The sequence shown here is derived from an EMBL/GenBank/DDBJ whole genome shotgun (WGS) entry which is preliminary data.</text>
</comment>
<keyword evidence="5" id="KW-1185">Reference proteome</keyword>
<sequence length="63" mass="6587">MADAGAPWVPKANVLGGLNNGVRVMMSGLDYERLVLAAGPVGLMQAALDIALPYATQRTQFGK</sequence>
<dbReference type="InterPro" id="IPR036250">
    <property type="entry name" value="AcylCo_DH-like_C"/>
</dbReference>
<keyword evidence="2" id="KW-1133">Transmembrane helix</keyword>
<feature type="non-terminal residue" evidence="4">
    <location>
        <position position="1"/>
    </location>
</feature>
<evidence type="ECO:0000259" key="3">
    <source>
        <dbReference type="Pfam" id="PF00441"/>
    </source>
</evidence>
<evidence type="ECO:0000313" key="5">
    <source>
        <dbReference type="Proteomes" id="UP000485058"/>
    </source>
</evidence>
<feature type="domain" description="Acyl-CoA dehydrogenase/oxidase C-terminal" evidence="3">
    <location>
        <begin position="19"/>
        <end position="63"/>
    </location>
</feature>
<dbReference type="PANTHER" id="PTHR43884:SF12">
    <property type="entry name" value="ISOVALERYL-COA DEHYDROGENASE, MITOCHONDRIAL-RELATED"/>
    <property type="match status" value="1"/>
</dbReference>
<dbReference type="GO" id="GO:0006552">
    <property type="term" value="P:L-leucine catabolic process"/>
    <property type="evidence" value="ECO:0007669"/>
    <property type="project" value="TreeGrafter"/>
</dbReference>
<dbReference type="Gene3D" id="1.20.140.10">
    <property type="entry name" value="Butyryl-CoA Dehydrogenase, subunit A, domain 3"/>
    <property type="match status" value="1"/>
</dbReference>
<dbReference type="PANTHER" id="PTHR43884">
    <property type="entry name" value="ACYL-COA DEHYDROGENASE"/>
    <property type="match status" value="1"/>
</dbReference>
<organism evidence="4 5">
    <name type="scientific">Haematococcus lacustris</name>
    <name type="common">Green alga</name>
    <name type="synonym">Haematococcus pluvialis</name>
    <dbReference type="NCBI Taxonomy" id="44745"/>
    <lineage>
        <taxon>Eukaryota</taxon>
        <taxon>Viridiplantae</taxon>
        <taxon>Chlorophyta</taxon>
        <taxon>core chlorophytes</taxon>
        <taxon>Chlorophyceae</taxon>
        <taxon>CS clade</taxon>
        <taxon>Chlamydomonadales</taxon>
        <taxon>Haematococcaceae</taxon>
        <taxon>Haematococcus</taxon>
    </lineage>
</organism>
<dbReference type="SUPFAM" id="SSF47203">
    <property type="entry name" value="Acyl-CoA dehydrogenase C-terminal domain-like"/>
    <property type="match status" value="1"/>
</dbReference>
<dbReference type="Pfam" id="PF00441">
    <property type="entry name" value="Acyl-CoA_dh_1"/>
    <property type="match status" value="1"/>
</dbReference>
<name>A0A6A0AM79_HAELA</name>
<evidence type="ECO:0000313" key="4">
    <source>
        <dbReference type="EMBL" id="GFH33678.1"/>
    </source>
</evidence>
<protein>
    <submittedName>
        <fullName evidence="4">Isovaleryl-CoA dehydrogenase</fullName>
    </submittedName>
</protein>
<evidence type="ECO:0000256" key="1">
    <source>
        <dbReference type="ARBA" id="ARBA00022630"/>
    </source>
</evidence>
<dbReference type="Proteomes" id="UP000485058">
    <property type="component" value="Unassembled WGS sequence"/>
</dbReference>
<keyword evidence="2" id="KW-0812">Transmembrane</keyword>
<keyword evidence="2" id="KW-0472">Membrane</keyword>
<evidence type="ECO:0000256" key="2">
    <source>
        <dbReference type="SAM" id="Phobius"/>
    </source>
</evidence>
<dbReference type="InterPro" id="IPR009075">
    <property type="entry name" value="AcylCo_DH/oxidase_C"/>
</dbReference>
<dbReference type="AlphaFoldDB" id="A0A6A0AM79"/>
<gene>
    <name evidence="4" type="ORF">HaLaN_33084</name>
</gene>
<dbReference type="EMBL" id="BLLF01009312">
    <property type="protein sequence ID" value="GFH33678.1"/>
    <property type="molecule type" value="Genomic_DNA"/>
</dbReference>
<reference evidence="4 5" key="1">
    <citation type="submission" date="2020-02" db="EMBL/GenBank/DDBJ databases">
        <title>Draft genome sequence of Haematococcus lacustris strain NIES-144.</title>
        <authorList>
            <person name="Morimoto D."/>
            <person name="Nakagawa S."/>
            <person name="Yoshida T."/>
            <person name="Sawayama S."/>
        </authorList>
    </citation>
    <scope>NUCLEOTIDE SEQUENCE [LARGE SCALE GENOMIC DNA]</scope>
    <source>
        <strain evidence="4 5">NIES-144</strain>
    </source>
</reference>
<dbReference type="GO" id="GO:0008470">
    <property type="term" value="F:3-methylbutanoyl-CoA dehydrogenase activity"/>
    <property type="evidence" value="ECO:0007669"/>
    <property type="project" value="TreeGrafter"/>
</dbReference>
<feature type="non-terminal residue" evidence="4">
    <location>
        <position position="63"/>
    </location>
</feature>
<accession>A0A6A0AM79</accession>
<keyword evidence="1" id="KW-0285">Flavoprotein</keyword>
<feature type="transmembrane region" description="Helical" evidence="2">
    <location>
        <begin position="34"/>
        <end position="55"/>
    </location>
</feature>
<proteinExistence type="predicted"/>